<dbReference type="InterPro" id="IPR036249">
    <property type="entry name" value="Thioredoxin-like_sf"/>
</dbReference>
<evidence type="ECO:0000313" key="5">
    <source>
        <dbReference type="EMBL" id="MBS3061341.1"/>
    </source>
</evidence>
<dbReference type="EMBL" id="JAGVWC010000009">
    <property type="protein sequence ID" value="MBS3061341.1"/>
    <property type="molecule type" value="Genomic_DNA"/>
</dbReference>
<evidence type="ECO:0000259" key="4">
    <source>
        <dbReference type="PROSITE" id="PS51352"/>
    </source>
</evidence>
<accession>A0A8T4L3H1</accession>
<organism evidence="5 6">
    <name type="scientific">Candidatus Iainarchaeum sp</name>
    <dbReference type="NCBI Taxonomy" id="3101447"/>
    <lineage>
        <taxon>Archaea</taxon>
        <taxon>Candidatus Iainarchaeota</taxon>
        <taxon>Candidatus Iainarchaeia</taxon>
        <taxon>Candidatus Iainarchaeales</taxon>
        <taxon>Candidatus Iainarchaeaceae</taxon>
        <taxon>Candidatus Iainarchaeum</taxon>
    </lineage>
</organism>
<dbReference type="PANTHER" id="PTHR10681">
    <property type="entry name" value="THIOREDOXIN PEROXIDASE"/>
    <property type="match status" value="1"/>
</dbReference>
<dbReference type="GO" id="GO:0042744">
    <property type="term" value="P:hydrogen peroxide catabolic process"/>
    <property type="evidence" value="ECO:0007669"/>
    <property type="project" value="TreeGrafter"/>
</dbReference>
<feature type="active site" description="Cysteine sulfenic acid (-SOH) intermediate; for peroxidase activity" evidence="3">
    <location>
        <position position="52"/>
    </location>
</feature>
<dbReference type="PANTHER" id="PTHR10681:SF128">
    <property type="entry name" value="THIOREDOXIN-DEPENDENT PEROXIDE REDUCTASE, MITOCHONDRIAL"/>
    <property type="match status" value="1"/>
</dbReference>
<evidence type="ECO:0000256" key="2">
    <source>
        <dbReference type="ARBA" id="ARBA00023002"/>
    </source>
</evidence>
<name>A0A8T4L3H1_9ARCH</name>
<evidence type="ECO:0000313" key="6">
    <source>
        <dbReference type="Proteomes" id="UP000675968"/>
    </source>
</evidence>
<dbReference type="AlphaFoldDB" id="A0A8T4L3H1"/>
<dbReference type="GO" id="GO:0045454">
    <property type="term" value="P:cell redox homeostasis"/>
    <property type="evidence" value="ECO:0007669"/>
    <property type="project" value="TreeGrafter"/>
</dbReference>
<sequence>MVQSLSARVGEKAPEFFGKAYVKGEFKQIKASDYRGKWIVLFFWPEDFTFVCPTEIKAFREKNIEFEKKNAQVIGCSVDSVHSHKAWVERDLGVIDFPLIGDMTKAVASMFGIVNKDGLALRATFIIDPDGVLQSATVNNLSVGRNVDETLRVLDAFQTGELCPVNWNKGQKTLGKDK</sequence>
<dbReference type="GO" id="GO:0005829">
    <property type="term" value="C:cytosol"/>
    <property type="evidence" value="ECO:0007669"/>
    <property type="project" value="TreeGrafter"/>
</dbReference>
<dbReference type="GO" id="GO:0033554">
    <property type="term" value="P:cellular response to stress"/>
    <property type="evidence" value="ECO:0007669"/>
    <property type="project" value="TreeGrafter"/>
</dbReference>
<reference evidence="5" key="2">
    <citation type="submission" date="2021-05" db="EMBL/GenBank/DDBJ databases">
        <title>Protein family content uncovers lineage relationships and bacterial pathway maintenance mechanisms in DPANN archaea.</title>
        <authorList>
            <person name="Castelle C.J."/>
            <person name="Meheust R."/>
            <person name="Jaffe A.L."/>
            <person name="Seitz K."/>
            <person name="Gong X."/>
            <person name="Baker B.J."/>
            <person name="Banfield J.F."/>
        </authorList>
    </citation>
    <scope>NUCLEOTIDE SEQUENCE</scope>
    <source>
        <strain evidence="5">RIFCSPLOWO2_01_FULL_AR10_48_17</strain>
    </source>
</reference>
<feature type="domain" description="Thioredoxin" evidence="4">
    <location>
        <begin position="7"/>
        <end position="159"/>
    </location>
</feature>
<dbReference type="PIRSF" id="PIRSF000239">
    <property type="entry name" value="AHPC"/>
    <property type="match status" value="1"/>
</dbReference>
<comment type="caution">
    <text evidence="5">The sequence shown here is derived from an EMBL/GenBank/DDBJ whole genome shotgun (WGS) entry which is preliminary data.</text>
</comment>
<dbReference type="PROSITE" id="PS51352">
    <property type="entry name" value="THIOREDOXIN_2"/>
    <property type="match status" value="1"/>
</dbReference>
<evidence type="ECO:0000256" key="1">
    <source>
        <dbReference type="ARBA" id="ARBA00009796"/>
    </source>
</evidence>
<evidence type="ECO:0000256" key="3">
    <source>
        <dbReference type="PIRSR" id="PIRSR000239-1"/>
    </source>
</evidence>
<dbReference type="CDD" id="cd03015">
    <property type="entry name" value="PRX_Typ2cys"/>
    <property type="match status" value="1"/>
</dbReference>
<dbReference type="GO" id="GO:0008379">
    <property type="term" value="F:thioredoxin peroxidase activity"/>
    <property type="evidence" value="ECO:0007669"/>
    <property type="project" value="TreeGrafter"/>
</dbReference>
<proteinExistence type="inferred from homology"/>
<gene>
    <name evidence="5" type="ORF">J4215_02050</name>
</gene>
<dbReference type="InterPro" id="IPR024706">
    <property type="entry name" value="Peroxiredoxin_AhpC-typ"/>
</dbReference>
<dbReference type="InterPro" id="IPR050217">
    <property type="entry name" value="Peroxiredoxin"/>
</dbReference>
<dbReference type="SUPFAM" id="SSF52833">
    <property type="entry name" value="Thioredoxin-like"/>
    <property type="match status" value="1"/>
</dbReference>
<dbReference type="Pfam" id="PF00578">
    <property type="entry name" value="AhpC-TSA"/>
    <property type="match status" value="1"/>
</dbReference>
<dbReference type="GO" id="GO:0006979">
    <property type="term" value="P:response to oxidative stress"/>
    <property type="evidence" value="ECO:0007669"/>
    <property type="project" value="TreeGrafter"/>
</dbReference>
<comment type="similarity">
    <text evidence="1">Belongs to the peroxiredoxin family. AhpC/Prx1 subfamily.</text>
</comment>
<dbReference type="Proteomes" id="UP000675968">
    <property type="component" value="Unassembled WGS sequence"/>
</dbReference>
<dbReference type="InterPro" id="IPR013766">
    <property type="entry name" value="Thioredoxin_domain"/>
</dbReference>
<dbReference type="Gene3D" id="3.40.30.10">
    <property type="entry name" value="Glutaredoxin"/>
    <property type="match status" value="1"/>
</dbReference>
<dbReference type="InterPro" id="IPR000866">
    <property type="entry name" value="AhpC/TSA"/>
</dbReference>
<protein>
    <submittedName>
        <fullName evidence="5">Peroxiredoxin</fullName>
    </submittedName>
</protein>
<keyword evidence="2" id="KW-0560">Oxidoreductase</keyword>
<reference evidence="5" key="1">
    <citation type="submission" date="2021-03" db="EMBL/GenBank/DDBJ databases">
        <authorList>
            <person name="Jaffe A."/>
        </authorList>
    </citation>
    <scope>NUCLEOTIDE SEQUENCE</scope>
    <source>
        <strain evidence="5">RIFCSPLOWO2_01_FULL_AR10_48_17</strain>
    </source>
</reference>